<accession>A0A6J8AK82</accession>
<protein>
    <submittedName>
        <fullName evidence="1">Uncharacterized protein</fullName>
    </submittedName>
</protein>
<dbReference type="Proteomes" id="UP000507470">
    <property type="component" value="Unassembled WGS sequence"/>
</dbReference>
<proteinExistence type="predicted"/>
<evidence type="ECO:0000313" key="2">
    <source>
        <dbReference type="Proteomes" id="UP000507470"/>
    </source>
</evidence>
<name>A0A6J8AK82_MYTCO</name>
<keyword evidence="2" id="KW-1185">Reference proteome</keyword>
<sequence>MADAVLENSEKQNWTTVLYSLTLFGNGIEKYVNDKIDALHGTLNNQLHFITKHCVRSCSIYKPELSNWCNTCLQWKTAILNHHKNRNVITKQKFNWTCMDSAKWPLDPREVQKCFYPDWCFTARKIPNLTDVSVLIGCMINCTEFTKNIDHIRHIRNEVSHNFTVSDEERKRYCQTLLNVLKTPDVILYPEAQDAVKSITVLQQTCLKDIIEERLIKEQTLLELKARLFEQKPLIELTKQYVKEIVSITILVMAICLAVWFATEEYGGLEFHLQFDSYIQEHTNFTGRLWLFKGIQKRINDPNTKGLLIIADTGYGKTAAMVEIITKRQNIQDMTYCTIYVELIQLHSEKQVSLY</sequence>
<dbReference type="Pfam" id="PF15112">
    <property type="entry name" value="DUF4559"/>
    <property type="match status" value="1"/>
</dbReference>
<organism evidence="1 2">
    <name type="scientific">Mytilus coruscus</name>
    <name type="common">Sea mussel</name>
    <dbReference type="NCBI Taxonomy" id="42192"/>
    <lineage>
        <taxon>Eukaryota</taxon>
        <taxon>Metazoa</taxon>
        <taxon>Spiralia</taxon>
        <taxon>Lophotrochozoa</taxon>
        <taxon>Mollusca</taxon>
        <taxon>Bivalvia</taxon>
        <taxon>Autobranchia</taxon>
        <taxon>Pteriomorphia</taxon>
        <taxon>Mytilida</taxon>
        <taxon>Mytiloidea</taxon>
        <taxon>Mytilidae</taxon>
        <taxon>Mytilinae</taxon>
        <taxon>Mytilus</taxon>
    </lineage>
</organism>
<dbReference type="OrthoDB" id="6118599at2759"/>
<dbReference type="PANTHER" id="PTHR35083">
    <property type="entry name" value="RGD1565685 PROTEIN"/>
    <property type="match status" value="1"/>
</dbReference>
<dbReference type="AlphaFoldDB" id="A0A6J8AK82"/>
<evidence type="ECO:0000313" key="1">
    <source>
        <dbReference type="EMBL" id="CAC5369437.1"/>
    </source>
</evidence>
<dbReference type="PANTHER" id="PTHR35083:SF3">
    <property type="entry name" value="SI:CH211-91P5.3"/>
    <property type="match status" value="1"/>
</dbReference>
<gene>
    <name evidence="1" type="ORF">MCOR_8634</name>
</gene>
<dbReference type="EMBL" id="CACVKT020001604">
    <property type="protein sequence ID" value="CAC5369437.1"/>
    <property type="molecule type" value="Genomic_DNA"/>
</dbReference>
<dbReference type="InterPro" id="IPR027897">
    <property type="entry name" value="DUF4559"/>
</dbReference>
<reference evidence="1 2" key="1">
    <citation type="submission" date="2020-06" db="EMBL/GenBank/DDBJ databases">
        <authorList>
            <person name="Li R."/>
            <person name="Bekaert M."/>
        </authorList>
    </citation>
    <scope>NUCLEOTIDE SEQUENCE [LARGE SCALE GENOMIC DNA]</scope>
    <source>
        <strain evidence="2">wild</strain>
    </source>
</reference>